<organism evidence="4 5">
    <name type="scientific">Jaapia argillacea MUCL 33604</name>
    <dbReference type="NCBI Taxonomy" id="933084"/>
    <lineage>
        <taxon>Eukaryota</taxon>
        <taxon>Fungi</taxon>
        <taxon>Dikarya</taxon>
        <taxon>Basidiomycota</taxon>
        <taxon>Agaricomycotina</taxon>
        <taxon>Agaricomycetes</taxon>
        <taxon>Agaricomycetidae</taxon>
        <taxon>Jaapiales</taxon>
        <taxon>Jaapiaceae</taxon>
        <taxon>Jaapia</taxon>
    </lineage>
</organism>
<dbReference type="GO" id="GO:0006107">
    <property type="term" value="P:oxaloacetate metabolic process"/>
    <property type="evidence" value="ECO:0007669"/>
    <property type="project" value="UniProtKB-ARBA"/>
</dbReference>
<dbReference type="AlphaFoldDB" id="A0A067PMK2"/>
<dbReference type="InterPro" id="IPR011234">
    <property type="entry name" value="Fumarylacetoacetase-like_C"/>
</dbReference>
<dbReference type="InParanoid" id="A0A067PMK2"/>
<keyword evidence="2" id="KW-0479">Metal-binding</keyword>
<keyword evidence="5" id="KW-1185">Reference proteome</keyword>
<dbReference type="PANTHER" id="PTHR11820:SF100">
    <property type="entry name" value="FUMARYLACETOACETATE HYDROLASE FAMILY PROTEIN (AFU_ORTHOLOGUE AFUA_4G01490)"/>
    <property type="match status" value="1"/>
</dbReference>
<evidence type="ECO:0000256" key="2">
    <source>
        <dbReference type="ARBA" id="ARBA00022723"/>
    </source>
</evidence>
<dbReference type="Proteomes" id="UP000027265">
    <property type="component" value="Unassembled WGS sequence"/>
</dbReference>
<dbReference type="SUPFAM" id="SSF56529">
    <property type="entry name" value="FAH"/>
    <property type="match status" value="1"/>
</dbReference>
<dbReference type="STRING" id="933084.A0A067PMK2"/>
<evidence type="ECO:0000313" key="5">
    <source>
        <dbReference type="Proteomes" id="UP000027265"/>
    </source>
</evidence>
<sequence>MSQWTHLIRFIAREDAGTYTGQLVDTSTVSSIGPGTQAYVVAGDPLGTYGITREVKTVEKLLAPVSKESVPIVRCVGLNYAKHVAEGRAISHVPKWPTLFIKPRTSIGDPFTPVPVPKVAQDESLDYEAEMCLVIKKDALNVPSSGDEWKEYVAGYMCGDDISWRKAQIVPELSGTQWCMGKGLNGFAPVGPVLVSSEAIDHSKLDVSLRLNGETMQSSNTEEMVHKVRDILAKFSEGTTLEKGTVIMTGTPDGVGFVRKPNVYLKDGDQVEVEIEGLGILKHAVLYE</sequence>
<dbReference type="Pfam" id="PF01557">
    <property type="entry name" value="FAA_hydrolase"/>
    <property type="match status" value="1"/>
</dbReference>
<evidence type="ECO:0000256" key="1">
    <source>
        <dbReference type="ARBA" id="ARBA00010211"/>
    </source>
</evidence>
<dbReference type="FunFam" id="3.90.850.10:FF:000002">
    <property type="entry name" value="2-hydroxyhepta-2,4-diene-1,7-dioate isomerase"/>
    <property type="match status" value="1"/>
</dbReference>
<dbReference type="GO" id="GO:0050163">
    <property type="term" value="F:oxaloacetate tautomerase activity"/>
    <property type="evidence" value="ECO:0007669"/>
    <property type="project" value="UniProtKB-ARBA"/>
</dbReference>
<name>A0A067PMK2_9AGAM</name>
<proteinExistence type="inferred from homology"/>
<dbReference type="EMBL" id="KL197747">
    <property type="protein sequence ID" value="KDQ51551.1"/>
    <property type="molecule type" value="Genomic_DNA"/>
</dbReference>
<accession>A0A067PMK2</accession>
<feature type="domain" description="Fumarylacetoacetase-like C-terminal" evidence="3">
    <location>
        <begin position="73"/>
        <end position="285"/>
    </location>
</feature>
<gene>
    <name evidence="4" type="ORF">JAAARDRAFT_140041</name>
</gene>
<dbReference type="Gene3D" id="3.90.850.10">
    <property type="entry name" value="Fumarylacetoacetase-like, C-terminal domain"/>
    <property type="match status" value="1"/>
</dbReference>
<protein>
    <recommendedName>
        <fullName evidence="3">Fumarylacetoacetase-like C-terminal domain-containing protein</fullName>
    </recommendedName>
</protein>
<dbReference type="GO" id="GO:0046872">
    <property type="term" value="F:metal ion binding"/>
    <property type="evidence" value="ECO:0007669"/>
    <property type="project" value="UniProtKB-KW"/>
</dbReference>
<dbReference type="InterPro" id="IPR036663">
    <property type="entry name" value="Fumarylacetoacetase_C_sf"/>
</dbReference>
<dbReference type="PANTHER" id="PTHR11820">
    <property type="entry name" value="ACYLPYRUVASE"/>
    <property type="match status" value="1"/>
</dbReference>
<evidence type="ECO:0000313" key="4">
    <source>
        <dbReference type="EMBL" id="KDQ51551.1"/>
    </source>
</evidence>
<dbReference type="OrthoDB" id="411064at2759"/>
<reference evidence="5" key="1">
    <citation type="journal article" date="2014" name="Proc. Natl. Acad. Sci. U.S.A.">
        <title>Extensive sampling of basidiomycete genomes demonstrates inadequacy of the white-rot/brown-rot paradigm for wood decay fungi.</title>
        <authorList>
            <person name="Riley R."/>
            <person name="Salamov A.A."/>
            <person name="Brown D.W."/>
            <person name="Nagy L.G."/>
            <person name="Floudas D."/>
            <person name="Held B.W."/>
            <person name="Levasseur A."/>
            <person name="Lombard V."/>
            <person name="Morin E."/>
            <person name="Otillar R."/>
            <person name="Lindquist E.A."/>
            <person name="Sun H."/>
            <person name="LaButti K.M."/>
            <person name="Schmutz J."/>
            <person name="Jabbour D."/>
            <person name="Luo H."/>
            <person name="Baker S.E."/>
            <person name="Pisabarro A.G."/>
            <person name="Walton J.D."/>
            <person name="Blanchette R.A."/>
            <person name="Henrissat B."/>
            <person name="Martin F."/>
            <person name="Cullen D."/>
            <person name="Hibbett D.S."/>
            <person name="Grigoriev I.V."/>
        </authorList>
    </citation>
    <scope>NUCLEOTIDE SEQUENCE [LARGE SCALE GENOMIC DNA]</scope>
    <source>
        <strain evidence="5">MUCL 33604</strain>
    </source>
</reference>
<dbReference type="HOGENOM" id="CLU_028458_2_1_1"/>
<comment type="similarity">
    <text evidence="1">Belongs to the FAH family.</text>
</comment>
<evidence type="ECO:0000259" key="3">
    <source>
        <dbReference type="Pfam" id="PF01557"/>
    </source>
</evidence>